<keyword evidence="15" id="KW-0131">Cell cycle</keyword>
<dbReference type="InterPro" id="IPR005311">
    <property type="entry name" value="PBP_dimer"/>
</dbReference>
<comment type="similarity">
    <text evidence="2">Belongs to the transpeptidase family.</text>
</comment>
<evidence type="ECO:0000259" key="12">
    <source>
        <dbReference type="Pfam" id="PF00905"/>
    </source>
</evidence>
<keyword evidence="11" id="KW-0812">Transmembrane</keyword>
<dbReference type="PANTHER" id="PTHR30627:SF24">
    <property type="entry name" value="PENICILLIN-BINDING PROTEIN 4B"/>
    <property type="match status" value="1"/>
</dbReference>
<evidence type="ECO:0000256" key="2">
    <source>
        <dbReference type="ARBA" id="ARBA00007171"/>
    </source>
</evidence>
<dbReference type="InterPro" id="IPR002137">
    <property type="entry name" value="Beta-lactam_class-D_AS"/>
</dbReference>
<dbReference type="SUPFAM" id="SSF56601">
    <property type="entry name" value="beta-lactamase/transpeptidase-like"/>
    <property type="match status" value="1"/>
</dbReference>
<keyword evidence="6 9" id="KW-0378">Hydrolase</keyword>
<evidence type="ECO:0000256" key="1">
    <source>
        <dbReference type="ARBA" id="ARBA00004370"/>
    </source>
</evidence>
<feature type="domain" description="Penicillin-binding protein transpeptidase" evidence="12">
    <location>
        <begin position="389"/>
        <end position="687"/>
    </location>
</feature>
<dbReference type="GO" id="GO:0008658">
    <property type="term" value="F:penicillin binding"/>
    <property type="evidence" value="ECO:0007669"/>
    <property type="project" value="InterPro"/>
</dbReference>
<dbReference type="GO" id="GO:0005886">
    <property type="term" value="C:plasma membrane"/>
    <property type="evidence" value="ECO:0007669"/>
    <property type="project" value="TreeGrafter"/>
</dbReference>
<evidence type="ECO:0000259" key="14">
    <source>
        <dbReference type="Pfam" id="PF05223"/>
    </source>
</evidence>
<accession>A0A402DPZ7</accession>
<dbReference type="GO" id="GO:0017001">
    <property type="term" value="P:antibiotic catabolic process"/>
    <property type="evidence" value="ECO:0007669"/>
    <property type="project" value="InterPro"/>
</dbReference>
<sequence>MTLDSVRDTAPLATVPVRRPDGLPAPVPAGRPRSGPRRLWAAGAAVLFAVAGLTACSPTPATPDAAAKALAEAVQSGDFSKVVFTSDSGETGPAEQLRASVVESLAPWEPQVELESVASPDDDPDVATATLAFTWDVDERDTDWTYTTRAGMTRDAEDPDVWRVAWAPSMLVPDLTAVETLRVTRDAAARGRVLGQGGFVLVEPRTVHRVGVDKTLVDAAGQDAAARALAAALEMDADAYAQRVAAAGPKAFVEAIVVRDGDASYDLGALTATPGVRSVGDLIPLAPTRRFARPILGTVGPATAEIVEKSQGAIAAGDLTGLSGLQRQYDALLRGNPGLTVEAVSGDGAAVRQLFRAEPTTGADLVTTFDERLQDGAEEILADVGPASAIVAIRPSTGDVVAAASGPGGEGMSTATLGQYAPGSTFKVASALALLRSGLTPDSTVSCPPTTNVDGREFKNFPDYPSSALGEVPLSTAFAQSCNTAFISQRDAAPQDALVDAAGSLGLVPDADLGFAGFLGAVPSDSDGTDHAASMIGQGRVLASPLGMATVAASVAAGSTVTPRLVVVADGGDAGAADATATAEATTGSSDAAAQQSSRPHVPLTTAEAQALRTLMLGVVQQGGATFLQDVPGGEVLAKTGTAQFGEAANLQNHVWMIAVQGDLAVSVFVDVGEYGSTTAGPLLEEFLRLAAG</sequence>
<dbReference type="Pfam" id="PF00905">
    <property type="entry name" value="Transpeptidase"/>
    <property type="match status" value="1"/>
</dbReference>
<keyword evidence="16" id="KW-1185">Reference proteome</keyword>
<dbReference type="InterPro" id="IPR007887">
    <property type="entry name" value="MecA_N"/>
</dbReference>
<dbReference type="EC" id="3.5.2.6" evidence="4 9"/>
<proteinExistence type="inferred from homology"/>
<comment type="subcellular location">
    <subcellularLocation>
        <location evidence="1">Membrane</location>
    </subcellularLocation>
</comment>
<name>A0A402DPZ7_9CELL</name>
<keyword evidence="5" id="KW-0732">Signal</keyword>
<organism evidence="15 16">
    <name type="scientific">Cellulomonas biazotea</name>
    <dbReference type="NCBI Taxonomy" id="1709"/>
    <lineage>
        <taxon>Bacteria</taxon>
        <taxon>Bacillati</taxon>
        <taxon>Actinomycetota</taxon>
        <taxon>Actinomycetes</taxon>
        <taxon>Micrococcales</taxon>
        <taxon>Cellulomonadaceae</taxon>
        <taxon>Cellulomonas</taxon>
    </lineage>
</organism>
<dbReference type="GO" id="GO:0008800">
    <property type="term" value="F:beta-lactamase activity"/>
    <property type="evidence" value="ECO:0007669"/>
    <property type="project" value="UniProtKB-UniRule"/>
</dbReference>
<comment type="catalytic activity">
    <reaction evidence="9">
        <text>a beta-lactam + H2O = a substituted beta-amino acid</text>
        <dbReference type="Rhea" id="RHEA:20401"/>
        <dbReference type="ChEBI" id="CHEBI:15377"/>
        <dbReference type="ChEBI" id="CHEBI:35627"/>
        <dbReference type="ChEBI" id="CHEBI:140347"/>
        <dbReference type="EC" id="3.5.2.6"/>
    </reaction>
</comment>
<evidence type="ECO:0000259" key="13">
    <source>
        <dbReference type="Pfam" id="PF03717"/>
    </source>
</evidence>
<dbReference type="AlphaFoldDB" id="A0A402DPZ7"/>
<dbReference type="Proteomes" id="UP000289954">
    <property type="component" value="Unassembled WGS sequence"/>
</dbReference>
<evidence type="ECO:0000256" key="6">
    <source>
        <dbReference type="ARBA" id="ARBA00022801"/>
    </source>
</evidence>
<dbReference type="GO" id="GO:0071555">
    <property type="term" value="P:cell wall organization"/>
    <property type="evidence" value="ECO:0007669"/>
    <property type="project" value="TreeGrafter"/>
</dbReference>
<keyword evidence="11" id="KW-1133">Transmembrane helix</keyword>
<dbReference type="Gene3D" id="3.40.710.10">
    <property type="entry name" value="DD-peptidase/beta-lactamase superfamily"/>
    <property type="match status" value="1"/>
</dbReference>
<comment type="similarity">
    <text evidence="3 9">Belongs to the class-D beta-lactamase family.</text>
</comment>
<evidence type="ECO:0000313" key="15">
    <source>
        <dbReference type="EMBL" id="GCE76209.1"/>
    </source>
</evidence>
<feature type="domain" description="NTF2-like N-terminal transpeptidase" evidence="14">
    <location>
        <begin position="63"/>
        <end position="177"/>
    </location>
</feature>
<evidence type="ECO:0000256" key="10">
    <source>
        <dbReference type="SAM" id="MobiDB-lite"/>
    </source>
</evidence>
<dbReference type="GO" id="GO:0071972">
    <property type="term" value="F:peptidoglycan L,D-transpeptidase activity"/>
    <property type="evidence" value="ECO:0007669"/>
    <property type="project" value="TreeGrafter"/>
</dbReference>
<evidence type="ECO:0000256" key="9">
    <source>
        <dbReference type="RuleBase" id="RU361140"/>
    </source>
</evidence>
<evidence type="ECO:0000256" key="5">
    <source>
        <dbReference type="ARBA" id="ARBA00022729"/>
    </source>
</evidence>
<dbReference type="InterPro" id="IPR012338">
    <property type="entry name" value="Beta-lactam/transpept-like"/>
</dbReference>
<dbReference type="GO" id="GO:0051301">
    <property type="term" value="P:cell division"/>
    <property type="evidence" value="ECO:0007669"/>
    <property type="project" value="UniProtKB-KW"/>
</dbReference>
<dbReference type="PROSITE" id="PS00337">
    <property type="entry name" value="BETA_LACTAMASE_D"/>
    <property type="match status" value="1"/>
</dbReference>
<dbReference type="Pfam" id="PF03717">
    <property type="entry name" value="PBP_dimer"/>
    <property type="match status" value="1"/>
</dbReference>
<dbReference type="OrthoDB" id="5241017at2"/>
<evidence type="ECO:0000256" key="7">
    <source>
        <dbReference type="ARBA" id="ARBA00023136"/>
    </source>
</evidence>
<dbReference type="InterPro" id="IPR050515">
    <property type="entry name" value="Beta-lactam/transpept"/>
</dbReference>
<feature type="transmembrane region" description="Helical" evidence="11">
    <location>
        <begin position="39"/>
        <end position="55"/>
    </location>
</feature>
<keyword evidence="15" id="KW-0132">Cell division</keyword>
<protein>
    <recommendedName>
        <fullName evidence="4 9">Beta-lactamase</fullName>
        <ecNumber evidence="4 9">3.5.2.6</ecNumber>
    </recommendedName>
</protein>
<gene>
    <name evidence="15" type="ORF">CBZ_12650</name>
</gene>
<comment type="caution">
    <text evidence="15">The sequence shown here is derived from an EMBL/GenBank/DDBJ whole genome shotgun (WGS) entry which is preliminary data.</text>
</comment>
<dbReference type="SUPFAM" id="SSF56519">
    <property type="entry name" value="Penicillin binding protein dimerisation domain"/>
    <property type="match status" value="1"/>
</dbReference>
<dbReference type="Gene3D" id="3.90.1310.10">
    <property type="entry name" value="Penicillin-binding protein 2a (Domain 2)"/>
    <property type="match status" value="1"/>
</dbReference>
<keyword evidence="7 11" id="KW-0472">Membrane</keyword>
<dbReference type="RefSeq" id="WP_130780810.1">
    <property type="nucleotide sequence ID" value="NZ_BIMR01000080.1"/>
</dbReference>
<evidence type="ECO:0000256" key="3">
    <source>
        <dbReference type="ARBA" id="ARBA00007898"/>
    </source>
</evidence>
<dbReference type="GO" id="GO:0046677">
    <property type="term" value="P:response to antibiotic"/>
    <property type="evidence" value="ECO:0007669"/>
    <property type="project" value="UniProtKB-UniRule"/>
</dbReference>
<dbReference type="EMBL" id="BIMR01000080">
    <property type="protein sequence ID" value="GCE76209.1"/>
    <property type="molecule type" value="Genomic_DNA"/>
</dbReference>
<dbReference type="InterPro" id="IPR036138">
    <property type="entry name" value="PBP_dimer_sf"/>
</dbReference>
<evidence type="ECO:0000256" key="8">
    <source>
        <dbReference type="ARBA" id="ARBA00023251"/>
    </source>
</evidence>
<dbReference type="Pfam" id="PF05223">
    <property type="entry name" value="MecA_N"/>
    <property type="match status" value="1"/>
</dbReference>
<feature type="domain" description="Penicillin-binding protein dimerisation" evidence="13">
    <location>
        <begin position="187"/>
        <end position="353"/>
    </location>
</feature>
<dbReference type="InterPro" id="IPR001460">
    <property type="entry name" value="PCN-bd_Tpept"/>
</dbReference>
<dbReference type="PANTHER" id="PTHR30627">
    <property type="entry name" value="PEPTIDOGLYCAN D,D-TRANSPEPTIDASE"/>
    <property type="match status" value="1"/>
</dbReference>
<keyword evidence="8 9" id="KW-0046">Antibiotic resistance</keyword>
<reference evidence="15 16" key="1">
    <citation type="submission" date="2019-01" db="EMBL/GenBank/DDBJ databases">
        <title>Draft genome sequence of Cellulomonas takizawaensis strain TKZ-21.</title>
        <authorList>
            <person name="Yamamura H."/>
            <person name="Hayashi T."/>
            <person name="Hamada M."/>
            <person name="Serisawa Y."/>
            <person name="Matsuyama K."/>
            <person name="Nakagawa Y."/>
            <person name="Otoguro M."/>
            <person name="Yanagida F."/>
            <person name="Hayakawa M."/>
        </authorList>
    </citation>
    <scope>NUCLEOTIDE SEQUENCE [LARGE SCALE GENOMIC DNA]</scope>
    <source>
        <strain evidence="15 16">NBRC12680</strain>
    </source>
</reference>
<evidence type="ECO:0000256" key="11">
    <source>
        <dbReference type="SAM" id="Phobius"/>
    </source>
</evidence>
<evidence type="ECO:0000313" key="16">
    <source>
        <dbReference type="Proteomes" id="UP000289954"/>
    </source>
</evidence>
<feature type="region of interest" description="Disordered" evidence="10">
    <location>
        <begin position="1"/>
        <end position="36"/>
    </location>
</feature>
<evidence type="ECO:0000256" key="4">
    <source>
        <dbReference type="ARBA" id="ARBA00012865"/>
    </source>
</evidence>